<dbReference type="RefSeq" id="WP_093133434.1">
    <property type="nucleotide sequence ID" value="NZ_FOHJ01000004.1"/>
</dbReference>
<sequence>MLKDYIGKTSNKVKNTVERGMVKRFAESIGDSHPIFVEETYGKRSRSGQNIAPPTFPRVFEYGEIEGLPLPTKGLIHGEETFHYERPLLVGEEIYCYSEAKDYYEKKGKNGLMGFFILKRYGEDSAGKVIFTEEQTVIITEAVRKAMTV</sequence>
<dbReference type="AlphaFoldDB" id="A0A1I0DRD7"/>
<organism evidence="2 3">
    <name type="scientific">Salinibacillus kushneri</name>
    <dbReference type="NCBI Taxonomy" id="237682"/>
    <lineage>
        <taxon>Bacteria</taxon>
        <taxon>Bacillati</taxon>
        <taxon>Bacillota</taxon>
        <taxon>Bacilli</taxon>
        <taxon>Bacillales</taxon>
        <taxon>Bacillaceae</taxon>
        <taxon>Salinibacillus</taxon>
    </lineage>
</organism>
<evidence type="ECO:0000313" key="2">
    <source>
        <dbReference type="EMBL" id="SET34838.1"/>
    </source>
</evidence>
<keyword evidence="3" id="KW-1185">Reference proteome</keyword>
<name>A0A1I0DRD7_9BACI</name>
<dbReference type="EMBL" id="FOHJ01000004">
    <property type="protein sequence ID" value="SET34838.1"/>
    <property type="molecule type" value="Genomic_DNA"/>
</dbReference>
<evidence type="ECO:0000313" key="3">
    <source>
        <dbReference type="Proteomes" id="UP000199095"/>
    </source>
</evidence>
<dbReference type="Proteomes" id="UP000199095">
    <property type="component" value="Unassembled WGS sequence"/>
</dbReference>
<dbReference type="PIRSF" id="PIRSF018072">
    <property type="entry name" value="UCP018072"/>
    <property type="match status" value="1"/>
</dbReference>
<dbReference type="InterPro" id="IPR016709">
    <property type="entry name" value="HadA-like"/>
</dbReference>
<dbReference type="InterPro" id="IPR029069">
    <property type="entry name" value="HotDog_dom_sf"/>
</dbReference>
<feature type="domain" description="FAS1-like dehydratase" evidence="1">
    <location>
        <begin position="6"/>
        <end position="132"/>
    </location>
</feature>
<dbReference type="STRING" id="237682.SAMN05421676_104127"/>
<accession>A0A1I0DRD7</accession>
<dbReference type="InterPro" id="IPR039569">
    <property type="entry name" value="FAS1-like_DH_region"/>
</dbReference>
<dbReference type="OrthoDB" id="160199at2"/>
<gene>
    <name evidence="2" type="ORF">SAMN05421676_104127</name>
</gene>
<evidence type="ECO:0000259" key="1">
    <source>
        <dbReference type="Pfam" id="PF13452"/>
    </source>
</evidence>
<proteinExistence type="predicted"/>
<dbReference type="CDD" id="cd03441">
    <property type="entry name" value="R_hydratase_like"/>
    <property type="match status" value="1"/>
</dbReference>
<protein>
    <submittedName>
        <fullName evidence="2">Acyl dehydratase</fullName>
    </submittedName>
</protein>
<dbReference type="Gene3D" id="3.10.129.10">
    <property type="entry name" value="Hotdog Thioesterase"/>
    <property type="match status" value="1"/>
</dbReference>
<dbReference type="Pfam" id="PF13452">
    <property type="entry name" value="FAS1_DH_region"/>
    <property type="match status" value="1"/>
</dbReference>
<dbReference type="SUPFAM" id="SSF54637">
    <property type="entry name" value="Thioesterase/thiol ester dehydrase-isomerase"/>
    <property type="match status" value="1"/>
</dbReference>
<reference evidence="3" key="1">
    <citation type="submission" date="2016-10" db="EMBL/GenBank/DDBJ databases">
        <authorList>
            <person name="Varghese N."/>
            <person name="Submissions S."/>
        </authorList>
    </citation>
    <scope>NUCLEOTIDE SEQUENCE [LARGE SCALE GENOMIC DNA]</scope>
    <source>
        <strain evidence="3">CGMCC 1.3566</strain>
    </source>
</reference>